<evidence type="ECO:0000256" key="4">
    <source>
        <dbReference type="SAM" id="SignalP"/>
    </source>
</evidence>
<comment type="caution">
    <text evidence="5">The sequence shown here is derived from an EMBL/GenBank/DDBJ whole genome shotgun (WGS) entry which is preliminary data.</text>
</comment>
<evidence type="ECO:0000256" key="3">
    <source>
        <dbReference type="ARBA" id="ARBA00023295"/>
    </source>
</evidence>
<name>A0A7K0C2N4_9ACTN</name>
<feature type="chain" id="PRO_5038888603" description="Lysozyme" evidence="4">
    <location>
        <begin position="23"/>
        <end position="242"/>
    </location>
</feature>
<organism evidence="5 6">
    <name type="scientific">Actinomadura macrotermitis</name>
    <dbReference type="NCBI Taxonomy" id="2585200"/>
    <lineage>
        <taxon>Bacteria</taxon>
        <taxon>Bacillati</taxon>
        <taxon>Actinomycetota</taxon>
        <taxon>Actinomycetes</taxon>
        <taxon>Streptosporangiales</taxon>
        <taxon>Thermomonosporaceae</taxon>
        <taxon>Actinomadura</taxon>
    </lineage>
</organism>
<dbReference type="SMART" id="SM00641">
    <property type="entry name" value="Glyco_25"/>
    <property type="match status" value="1"/>
</dbReference>
<evidence type="ECO:0000256" key="1">
    <source>
        <dbReference type="ARBA" id="ARBA00010646"/>
    </source>
</evidence>
<feature type="signal peptide" evidence="4">
    <location>
        <begin position="1"/>
        <end position="22"/>
    </location>
</feature>
<dbReference type="PANTHER" id="PTHR34135:SF2">
    <property type="entry name" value="LYSOZYME"/>
    <property type="match status" value="1"/>
</dbReference>
<gene>
    <name evidence="5" type="ORF">ACRB68_57930</name>
</gene>
<dbReference type="Pfam" id="PF01183">
    <property type="entry name" value="Glyco_hydro_25"/>
    <property type="match status" value="1"/>
</dbReference>
<keyword evidence="6" id="KW-1185">Reference proteome</keyword>
<protein>
    <recommendedName>
        <fullName evidence="7">Lysozyme</fullName>
    </recommendedName>
</protein>
<evidence type="ECO:0000256" key="2">
    <source>
        <dbReference type="ARBA" id="ARBA00022801"/>
    </source>
</evidence>
<dbReference type="PROSITE" id="PS51904">
    <property type="entry name" value="GLYCOSYL_HYDROL_F25_2"/>
    <property type="match status" value="1"/>
</dbReference>
<accession>A0A7K0C2N4</accession>
<sequence length="242" mass="26364">MKSLTSLLAAAAIGGGALLNLAAHSEAAGTPPARSEVAEAAETVKAPLAHGVDVSTYDRGFDWGQKGLAFGIAKATEGTARDDATFAGNWAKIRQNGLVRGAYHYGHPKNDPVREADHFLSVVAAAGLQPGDLLMLDLETTDGRSDRQVNDWARRWLEHVKEKTGVKAFFYSSWSFAQQRGAGLGDYPLWVAHYGKAPGRVTPPSPWKQWAIHQYESTDHDHNVSRLTPDQLRQLGYRPPRA</sequence>
<dbReference type="RefSeq" id="WP_153538115.1">
    <property type="nucleotide sequence ID" value="NZ_WEGH01000004.1"/>
</dbReference>
<evidence type="ECO:0008006" key="7">
    <source>
        <dbReference type="Google" id="ProtNLM"/>
    </source>
</evidence>
<dbReference type="InterPro" id="IPR018077">
    <property type="entry name" value="Glyco_hydro_fam25_subgr"/>
</dbReference>
<comment type="similarity">
    <text evidence="1">Belongs to the glycosyl hydrolase 25 family.</text>
</comment>
<dbReference type="GO" id="GO:0009253">
    <property type="term" value="P:peptidoglycan catabolic process"/>
    <property type="evidence" value="ECO:0007669"/>
    <property type="project" value="InterPro"/>
</dbReference>
<dbReference type="CDD" id="cd00599">
    <property type="entry name" value="GH25_muramidase"/>
    <property type="match status" value="1"/>
</dbReference>
<dbReference type="InterPro" id="IPR002053">
    <property type="entry name" value="Glyco_hydro_25"/>
</dbReference>
<dbReference type="Proteomes" id="UP000487268">
    <property type="component" value="Unassembled WGS sequence"/>
</dbReference>
<dbReference type="GO" id="GO:0016998">
    <property type="term" value="P:cell wall macromolecule catabolic process"/>
    <property type="evidence" value="ECO:0007669"/>
    <property type="project" value="InterPro"/>
</dbReference>
<evidence type="ECO:0000313" key="5">
    <source>
        <dbReference type="EMBL" id="MQY07691.1"/>
    </source>
</evidence>
<dbReference type="EMBL" id="WEGH01000004">
    <property type="protein sequence ID" value="MQY07691.1"/>
    <property type="molecule type" value="Genomic_DNA"/>
</dbReference>
<dbReference type="SUPFAM" id="SSF51445">
    <property type="entry name" value="(Trans)glycosidases"/>
    <property type="match status" value="1"/>
</dbReference>
<proteinExistence type="inferred from homology"/>
<reference evidence="5 6" key="1">
    <citation type="submission" date="2019-10" db="EMBL/GenBank/DDBJ databases">
        <title>Actinomadura rubteroloni sp. nov. and Actinomadura macrotermitis sp. nov., isolated from the gut of fungus growing-termite Macrotermes natalensis.</title>
        <authorList>
            <person name="Benndorf R."/>
            <person name="Martin K."/>
            <person name="Kuefner M."/>
            <person name="De Beer W."/>
            <person name="Kaster A.-K."/>
            <person name="Vollmers J."/>
            <person name="Poulsen M."/>
            <person name="Beemelmanns C."/>
        </authorList>
    </citation>
    <scope>NUCLEOTIDE SEQUENCE [LARGE SCALE GENOMIC DNA]</scope>
    <source>
        <strain evidence="5 6">RB68</strain>
    </source>
</reference>
<dbReference type="InterPro" id="IPR017853">
    <property type="entry name" value="GH"/>
</dbReference>
<dbReference type="OrthoDB" id="9798192at2"/>
<dbReference type="PANTHER" id="PTHR34135">
    <property type="entry name" value="LYSOZYME"/>
    <property type="match status" value="1"/>
</dbReference>
<dbReference type="Gene3D" id="3.20.20.80">
    <property type="entry name" value="Glycosidases"/>
    <property type="match status" value="1"/>
</dbReference>
<evidence type="ECO:0000313" key="6">
    <source>
        <dbReference type="Proteomes" id="UP000487268"/>
    </source>
</evidence>
<keyword evidence="3" id="KW-0326">Glycosidase</keyword>
<keyword evidence="2" id="KW-0378">Hydrolase</keyword>
<dbReference type="AlphaFoldDB" id="A0A7K0C2N4"/>
<dbReference type="GO" id="GO:0003796">
    <property type="term" value="F:lysozyme activity"/>
    <property type="evidence" value="ECO:0007669"/>
    <property type="project" value="InterPro"/>
</dbReference>
<keyword evidence="4" id="KW-0732">Signal</keyword>
<dbReference type="GO" id="GO:0016052">
    <property type="term" value="P:carbohydrate catabolic process"/>
    <property type="evidence" value="ECO:0007669"/>
    <property type="project" value="TreeGrafter"/>
</dbReference>